<dbReference type="AlphaFoldDB" id="A4CDT3"/>
<keyword evidence="4" id="KW-1185">Reference proteome</keyword>
<dbReference type="Gene3D" id="3.40.50.1820">
    <property type="entry name" value="alpha/beta hydrolase"/>
    <property type="match status" value="1"/>
</dbReference>
<evidence type="ECO:0000313" key="3">
    <source>
        <dbReference type="EMBL" id="EAR27125.1"/>
    </source>
</evidence>
<dbReference type="InterPro" id="IPR049492">
    <property type="entry name" value="BD-FAE-like_dom"/>
</dbReference>
<dbReference type="EMBL" id="AAOH01000007">
    <property type="protein sequence ID" value="EAR27125.1"/>
    <property type="molecule type" value="Genomic_DNA"/>
</dbReference>
<reference evidence="3 4" key="1">
    <citation type="submission" date="2006-02" db="EMBL/GenBank/DDBJ databases">
        <authorList>
            <person name="Moran M.A."/>
            <person name="Kjelleberg S."/>
            <person name="Egan S."/>
            <person name="Saunders N."/>
            <person name="Thomas T."/>
            <person name="Ferriera S."/>
            <person name="Johnson J."/>
            <person name="Kravitz S."/>
            <person name="Halpern A."/>
            <person name="Remington K."/>
            <person name="Beeson K."/>
            <person name="Tran B."/>
            <person name="Rogers Y.-H."/>
            <person name="Friedman R."/>
            <person name="Venter J.C."/>
        </authorList>
    </citation>
    <scope>NUCLEOTIDE SEQUENCE [LARGE SCALE GENOMIC DNA]</scope>
    <source>
        <strain evidence="3 4">D2</strain>
    </source>
</reference>
<dbReference type="ESTHER" id="9gamm-a4cdt3">
    <property type="family name" value="BD-FAE"/>
</dbReference>
<keyword evidence="1" id="KW-0378">Hydrolase</keyword>
<dbReference type="eggNOG" id="COG0657">
    <property type="taxonomic scope" value="Bacteria"/>
</dbReference>
<dbReference type="PROSITE" id="PS51257">
    <property type="entry name" value="PROKAR_LIPOPROTEIN"/>
    <property type="match status" value="1"/>
</dbReference>
<dbReference type="Pfam" id="PF20434">
    <property type="entry name" value="BD-FAE"/>
    <property type="match status" value="1"/>
</dbReference>
<dbReference type="PANTHER" id="PTHR48081">
    <property type="entry name" value="AB HYDROLASE SUPERFAMILY PROTEIN C4A8.06C"/>
    <property type="match status" value="1"/>
</dbReference>
<feature type="domain" description="BD-FAE-like" evidence="2">
    <location>
        <begin position="86"/>
        <end position="223"/>
    </location>
</feature>
<dbReference type="RefSeq" id="WP_009838988.1">
    <property type="nucleotide sequence ID" value="NZ_AAOH01000007.1"/>
</dbReference>
<dbReference type="SUPFAM" id="SSF53474">
    <property type="entry name" value="alpha/beta-Hydrolases"/>
    <property type="match status" value="1"/>
</dbReference>
<evidence type="ECO:0000313" key="4">
    <source>
        <dbReference type="Proteomes" id="UP000006201"/>
    </source>
</evidence>
<comment type="caution">
    <text evidence="3">The sequence shown here is derived from an EMBL/GenBank/DDBJ whole genome shotgun (WGS) entry which is preliminary data.</text>
</comment>
<protein>
    <submittedName>
        <fullName evidence="3">Probable lipase/esterase</fullName>
    </submittedName>
</protein>
<name>A4CDT3_9GAMM</name>
<evidence type="ECO:0000256" key="1">
    <source>
        <dbReference type="ARBA" id="ARBA00022801"/>
    </source>
</evidence>
<dbReference type="OrthoDB" id="9775851at2"/>
<gene>
    <name evidence="3" type="ORF">PTD2_05625</name>
</gene>
<organism evidence="3 4">
    <name type="scientific">Pseudoalteromonas tunicata D2</name>
    <dbReference type="NCBI Taxonomy" id="87626"/>
    <lineage>
        <taxon>Bacteria</taxon>
        <taxon>Pseudomonadati</taxon>
        <taxon>Pseudomonadota</taxon>
        <taxon>Gammaproteobacteria</taxon>
        <taxon>Alteromonadales</taxon>
        <taxon>Pseudoalteromonadaceae</taxon>
        <taxon>Pseudoalteromonas</taxon>
    </lineage>
</organism>
<dbReference type="InterPro" id="IPR029058">
    <property type="entry name" value="AB_hydrolase_fold"/>
</dbReference>
<dbReference type="STRING" id="87626.PTD2_05625"/>
<dbReference type="InterPro" id="IPR050300">
    <property type="entry name" value="GDXG_lipolytic_enzyme"/>
</dbReference>
<evidence type="ECO:0000259" key="2">
    <source>
        <dbReference type="Pfam" id="PF20434"/>
    </source>
</evidence>
<dbReference type="GO" id="GO:0016787">
    <property type="term" value="F:hydrolase activity"/>
    <property type="evidence" value="ECO:0007669"/>
    <property type="project" value="UniProtKB-KW"/>
</dbReference>
<accession>A4CDT3</accession>
<dbReference type="Proteomes" id="UP000006201">
    <property type="component" value="Unassembled WGS sequence"/>
</dbReference>
<proteinExistence type="predicted"/>
<dbReference type="HOGENOM" id="CLU_899763_0_0_6"/>
<sequence>MLDCRWWLVVGMVLLMGCGGSGSSDPTSAPNATDNNEQILLKYQQSELTSHLALIYSQQENYQGGQYSSALNIEAERGRDTLNLTLDLYLPPNSEPRPLIIFIHGGNFYSGSKETLQATAQQYAQLGFATATINYRLTSQALQDLAFEYQRLAIDHATEDLINAIRFLKYHSGKYAIDTNRVMLMGKSAGGVMALIAALEADTWPENPEFFGVSASVAAVISTGAALEEWQRQNLTSDSADAPVLMFFNKLQDPLTGLSWQQHALPTQRFILSSGNICELIGNDETVHTIDFTYGSNYFIDIYQFLLRD</sequence>